<evidence type="ECO:0000259" key="1">
    <source>
        <dbReference type="Pfam" id="PF15705"/>
    </source>
</evidence>
<dbReference type="PANTHER" id="PTHR13388">
    <property type="entry name" value="DETONATOR, ISOFORM E"/>
    <property type="match status" value="1"/>
</dbReference>
<dbReference type="InterPro" id="IPR055421">
    <property type="entry name" value="TMEM132_3rd"/>
</dbReference>
<feature type="domain" description="Transmembrane protein TMEM132 N-terminal" evidence="1">
    <location>
        <begin position="41"/>
        <end position="103"/>
    </location>
</feature>
<protein>
    <recommendedName>
        <fullName evidence="6">Transmembrane protein 132B</fullName>
    </recommendedName>
</protein>
<dbReference type="Pfam" id="PF23039">
    <property type="entry name" value="TMEM132_3rd"/>
    <property type="match status" value="1"/>
</dbReference>
<sequence length="385" mass="42118">MDISGLLSYKDSGLTLATVEGRGGVVDSMQRFMSLPVYLPASYSISNADVAFFLKETNQDIMRNASLQSRTEPLLVYRTTGLPVLNVTYDPFAVEQTVPPNLLRTSALFGFTDQFTFNWKLQSHIVDSAVYANRPKVQTLFYVAGRSWGDADAEETLPCVRMAAFQKEQVNIGSCRLKGPLGLCVAELEFPPGWFDVELATPLPPSPPEFQPMADSLEGIPVELFYWVYIAEGDCSSGGPTLESVVRPSGQEETQLPLVSMERIGSVILYPTQNELKKSVLNLDDNLLLCLPISPVKEGGLVMARVSLASGSFIEQFTLRIKAAPGLKIIELRVSHPDQWGVQQDIDNGRTQTTATIVCERIDPNSENSTPGSSVSFGAVTKVVN</sequence>
<gene>
    <name evidence="4" type="ORF">JRQ81_007797</name>
</gene>
<proteinExistence type="predicted"/>
<feature type="non-terminal residue" evidence="4">
    <location>
        <position position="1"/>
    </location>
</feature>
<dbReference type="InterPro" id="IPR026307">
    <property type="entry name" value="TMEM132"/>
</dbReference>
<evidence type="ECO:0008006" key="6">
    <source>
        <dbReference type="Google" id="ProtNLM"/>
    </source>
</evidence>
<evidence type="ECO:0000313" key="4">
    <source>
        <dbReference type="EMBL" id="KAJ7309734.1"/>
    </source>
</evidence>
<keyword evidence="5" id="KW-1185">Reference proteome</keyword>
<dbReference type="Pfam" id="PF15705">
    <property type="entry name" value="TMEM132_N"/>
    <property type="match status" value="1"/>
</dbReference>
<dbReference type="OrthoDB" id="10026202at2759"/>
<evidence type="ECO:0000259" key="3">
    <source>
        <dbReference type="Pfam" id="PF23481"/>
    </source>
</evidence>
<dbReference type="Proteomes" id="UP001142489">
    <property type="component" value="Unassembled WGS sequence"/>
</dbReference>
<accession>A0A9Q0XE86</accession>
<dbReference type="AlphaFoldDB" id="A0A9Q0XE86"/>
<dbReference type="EMBL" id="JAPFRF010000016">
    <property type="protein sequence ID" value="KAJ7309734.1"/>
    <property type="molecule type" value="Genomic_DNA"/>
</dbReference>
<organism evidence="4 5">
    <name type="scientific">Phrynocephalus forsythii</name>
    <dbReference type="NCBI Taxonomy" id="171643"/>
    <lineage>
        <taxon>Eukaryota</taxon>
        <taxon>Metazoa</taxon>
        <taxon>Chordata</taxon>
        <taxon>Craniata</taxon>
        <taxon>Vertebrata</taxon>
        <taxon>Euteleostomi</taxon>
        <taxon>Lepidosauria</taxon>
        <taxon>Squamata</taxon>
        <taxon>Bifurcata</taxon>
        <taxon>Unidentata</taxon>
        <taxon>Episquamata</taxon>
        <taxon>Toxicofera</taxon>
        <taxon>Iguania</taxon>
        <taxon>Acrodonta</taxon>
        <taxon>Agamidae</taxon>
        <taxon>Agaminae</taxon>
        <taxon>Phrynocephalus</taxon>
    </lineage>
</organism>
<feature type="domain" description="Transmembrane protein TMEM132 cohesin-like" evidence="2">
    <location>
        <begin position="279"/>
        <end position="373"/>
    </location>
</feature>
<dbReference type="Pfam" id="PF23481">
    <property type="entry name" value="Ig_TMEM132_2nd"/>
    <property type="match status" value="1"/>
</dbReference>
<dbReference type="InterPro" id="IPR055422">
    <property type="entry name" value="Ig_TMEM132_2nd"/>
</dbReference>
<name>A0A9Q0XE86_9SAUR</name>
<evidence type="ECO:0000313" key="5">
    <source>
        <dbReference type="Proteomes" id="UP001142489"/>
    </source>
</evidence>
<feature type="domain" description="Transmembrane protein TMEM132 second Ig-like" evidence="3">
    <location>
        <begin position="120"/>
        <end position="254"/>
    </location>
</feature>
<dbReference type="InterPro" id="IPR031435">
    <property type="entry name" value="TMEM132_N"/>
</dbReference>
<reference evidence="4" key="1">
    <citation type="journal article" date="2023" name="DNA Res.">
        <title>Chromosome-level genome assembly of Phrynocephalus forsythii using third-generation DNA sequencing and Hi-C analysis.</title>
        <authorList>
            <person name="Qi Y."/>
            <person name="Zhao W."/>
            <person name="Zhao Y."/>
            <person name="Niu C."/>
            <person name="Cao S."/>
            <person name="Zhang Y."/>
        </authorList>
    </citation>
    <scope>NUCLEOTIDE SEQUENCE</scope>
    <source>
        <tissue evidence="4">Muscle</tissue>
    </source>
</reference>
<dbReference type="PANTHER" id="PTHR13388:SF12">
    <property type="entry name" value="TRANSMEMBRANE PROTEIN 132B"/>
    <property type="match status" value="1"/>
</dbReference>
<comment type="caution">
    <text evidence="4">The sequence shown here is derived from an EMBL/GenBank/DDBJ whole genome shotgun (WGS) entry which is preliminary data.</text>
</comment>
<evidence type="ECO:0000259" key="2">
    <source>
        <dbReference type="Pfam" id="PF23039"/>
    </source>
</evidence>